<evidence type="ECO:0000313" key="1">
    <source>
        <dbReference type="EMBL" id="BAT25271.1"/>
    </source>
</evidence>
<dbReference type="AlphaFoldDB" id="A0A0P0YV85"/>
<reference evidence="1" key="1">
    <citation type="journal article" date="2015" name="Proc. Natl. Acad. Sci. U.S.A.">
        <title>Bacterial clade with the ribosomal RNA operon on a small plasmid rather than the chromosome.</title>
        <authorList>
            <person name="Anda M."/>
            <person name="Ohtsubo Y."/>
            <person name="Okubo T."/>
            <person name="Sugawara M."/>
            <person name="Nagata Y."/>
            <person name="Tsuda M."/>
            <person name="Minamisawa K."/>
            <person name="Mitsui H."/>
        </authorList>
    </citation>
    <scope>NUCLEOTIDE SEQUENCE</scope>
    <source>
        <strain evidence="1">DSM 21988</strain>
    </source>
</reference>
<dbReference type="GO" id="GO:0019262">
    <property type="term" value="P:N-acetylneuraminate catabolic process"/>
    <property type="evidence" value="ECO:0007669"/>
    <property type="project" value="TreeGrafter"/>
</dbReference>
<dbReference type="RefSeq" id="WP_082647020.1">
    <property type="nucleotide sequence ID" value="NZ_BBWQ01000025.1"/>
</dbReference>
<name>A0A0P0YV85_9HYPH</name>
<organism evidence="1">
    <name type="scientific">Aureimonas altamirensis</name>
    <dbReference type="NCBI Taxonomy" id="370622"/>
    <lineage>
        <taxon>Bacteria</taxon>
        <taxon>Pseudomonadati</taxon>
        <taxon>Pseudomonadota</taxon>
        <taxon>Alphaproteobacteria</taxon>
        <taxon>Hyphomicrobiales</taxon>
        <taxon>Aurantimonadaceae</taxon>
        <taxon>Aureimonas</taxon>
    </lineage>
</organism>
<dbReference type="PANTHER" id="PTHR18964:SF169">
    <property type="entry name" value="N-ACETYLMANNOSAMINE KINASE"/>
    <property type="match status" value="1"/>
</dbReference>
<dbReference type="InterPro" id="IPR036390">
    <property type="entry name" value="WH_DNA-bd_sf"/>
</dbReference>
<dbReference type="GO" id="GO:0009384">
    <property type="term" value="F:N-acylmannosamine kinase activity"/>
    <property type="evidence" value="ECO:0007669"/>
    <property type="project" value="TreeGrafter"/>
</dbReference>
<proteinExistence type="predicted"/>
<dbReference type="Pfam" id="PF00480">
    <property type="entry name" value="ROK"/>
    <property type="match status" value="1"/>
</dbReference>
<dbReference type="PANTHER" id="PTHR18964">
    <property type="entry name" value="ROK (REPRESSOR, ORF, KINASE) FAMILY"/>
    <property type="match status" value="1"/>
</dbReference>
<protein>
    <submittedName>
        <fullName evidence="1">Putative transcriptional regulator, ROK family protein</fullName>
    </submittedName>
</protein>
<dbReference type="InterPro" id="IPR000600">
    <property type="entry name" value="ROK"/>
</dbReference>
<dbReference type="EMBL" id="LC066369">
    <property type="protein sequence ID" value="BAT25271.1"/>
    <property type="molecule type" value="Genomic_DNA"/>
</dbReference>
<dbReference type="Gene3D" id="1.10.10.10">
    <property type="entry name" value="Winged helix-like DNA-binding domain superfamily/Winged helix DNA-binding domain"/>
    <property type="match status" value="1"/>
</dbReference>
<dbReference type="Pfam" id="PF13412">
    <property type="entry name" value="HTH_24"/>
    <property type="match status" value="1"/>
</dbReference>
<dbReference type="SUPFAM" id="SSF46785">
    <property type="entry name" value="Winged helix' DNA-binding domain"/>
    <property type="match status" value="1"/>
</dbReference>
<sequence>MDMAGGKPTVPDTATLSATGDVALRDGFRASSQAGLRAHNERLVLSLIRAGGELAKAEIARHSGLSPQTASVIMRVLEADGLVLAGTPRRGKVGQPSVPMRLNPRGAFSLGLKIGRRTSEMVLMDFVGTVLDSRAIFYRRPVHGQVMEFAQDAAEALVSTLGPDERARVAGLGVGLPFEIWSWGATNGAPSEELAIWREADIVAELARRTGQPVTMANDVTAACGAEHAFGRGAGADFVYFFVGAFIGGGVVMDGQLVEGRVGNAGALGSMPVPAPGGGSRQLIEAASIHLLERMIEQSGGDGIELWRKDCRWDGLEGLLDRWLSEAAAGIAHAVVSASAIYDFEAAVIEGSFPPFVRERLVARVAEVLAKMDMRGLVPVAVRAGTIGRDAREIGSASLPFFARYLTDRRVLYSERT</sequence>
<dbReference type="InterPro" id="IPR036388">
    <property type="entry name" value="WH-like_DNA-bd_sf"/>
</dbReference>
<dbReference type="InterPro" id="IPR043129">
    <property type="entry name" value="ATPase_NBD"/>
</dbReference>
<dbReference type="Gene3D" id="3.30.420.40">
    <property type="match status" value="2"/>
</dbReference>
<dbReference type="SUPFAM" id="SSF53067">
    <property type="entry name" value="Actin-like ATPase domain"/>
    <property type="match status" value="1"/>
</dbReference>
<accession>A0A0P0YV85</accession>